<dbReference type="InterPro" id="IPR013324">
    <property type="entry name" value="RNA_pol_sigma_r3/r4-like"/>
</dbReference>
<dbReference type="EMBL" id="JAVREL010000010">
    <property type="protein sequence ID" value="MDT0344457.1"/>
    <property type="molecule type" value="Genomic_DNA"/>
</dbReference>
<dbReference type="NCBIfam" id="TIGR02937">
    <property type="entry name" value="sigma70-ECF"/>
    <property type="match status" value="1"/>
</dbReference>
<evidence type="ECO:0000256" key="2">
    <source>
        <dbReference type="ARBA" id="ARBA00011344"/>
    </source>
</evidence>
<dbReference type="SUPFAM" id="SSF88946">
    <property type="entry name" value="Sigma2 domain of RNA polymerase sigma factors"/>
    <property type="match status" value="1"/>
</dbReference>
<dbReference type="InterPro" id="IPR052704">
    <property type="entry name" value="ECF_Sigma-70_Domain"/>
</dbReference>
<dbReference type="InterPro" id="IPR032710">
    <property type="entry name" value="NTF2-like_dom_sf"/>
</dbReference>
<keyword evidence="3" id="KW-0805">Transcription regulation</keyword>
<dbReference type="PANTHER" id="PTHR30173:SF43">
    <property type="entry name" value="ECF RNA POLYMERASE SIGMA FACTOR SIGI-RELATED"/>
    <property type="match status" value="1"/>
</dbReference>
<comment type="caution">
    <text evidence="8">The sequence shown here is derived from an EMBL/GenBank/DDBJ whole genome shotgun (WGS) entry which is preliminary data.</text>
</comment>
<proteinExistence type="inferred from homology"/>
<name>A0ABU2MST9_9ACTN</name>
<dbReference type="SUPFAM" id="SSF54427">
    <property type="entry name" value="NTF2-like"/>
    <property type="match status" value="1"/>
</dbReference>
<evidence type="ECO:0000259" key="7">
    <source>
        <dbReference type="Pfam" id="PF08281"/>
    </source>
</evidence>
<dbReference type="InterPro" id="IPR013249">
    <property type="entry name" value="RNA_pol_sigma70_r4_t2"/>
</dbReference>
<dbReference type="Gene3D" id="1.10.1740.10">
    <property type="match status" value="1"/>
</dbReference>
<dbReference type="PANTHER" id="PTHR30173">
    <property type="entry name" value="SIGMA 19 FACTOR"/>
    <property type="match status" value="1"/>
</dbReference>
<evidence type="ECO:0000256" key="1">
    <source>
        <dbReference type="ARBA" id="ARBA00010641"/>
    </source>
</evidence>
<sequence length="315" mass="34803">MTTRSGPDAVDSGRSDQGLDAVMSERRRLINLAYRLLGSLAEAEDAVQETYARWYAMRRQQQEAIESPGAWLTTVASRICLNLLGSARARRETYVGEWIPEPLPEPTEWISGRPGGATLDPADRVTLDESVNLAFMVVLESMTPAERVAFILHDVFRYSFAEVAEIVGRTPAACRQLASSARRRIRDSQPSAATAAQRAGIVKEFKQAWEAKDIDALIGLLDPDATAIGDGGGLATTFLDPIEGGEQIAHAWIEITRRRPGNMTFLERTVNGQPGVVAEQDGVIVTVFAFEVAGEKIKRIWVVRNPEKLRRWTTR</sequence>
<dbReference type="Gene3D" id="3.10.450.50">
    <property type="match status" value="1"/>
</dbReference>
<dbReference type="NCBIfam" id="NF007214">
    <property type="entry name" value="PRK09636.1"/>
    <property type="match status" value="1"/>
</dbReference>
<dbReference type="InterPro" id="IPR036388">
    <property type="entry name" value="WH-like_DNA-bd_sf"/>
</dbReference>
<dbReference type="InterPro" id="IPR013325">
    <property type="entry name" value="RNA_pol_sigma_r2"/>
</dbReference>
<dbReference type="InterPro" id="IPR014284">
    <property type="entry name" value="RNA_pol_sigma-70_dom"/>
</dbReference>
<dbReference type="InterPro" id="IPR007627">
    <property type="entry name" value="RNA_pol_sigma70_r2"/>
</dbReference>
<dbReference type="Pfam" id="PF08281">
    <property type="entry name" value="Sigma70_r4_2"/>
    <property type="match status" value="1"/>
</dbReference>
<evidence type="ECO:0000313" key="9">
    <source>
        <dbReference type="Proteomes" id="UP001183246"/>
    </source>
</evidence>
<dbReference type="Proteomes" id="UP001183246">
    <property type="component" value="Unassembled WGS sequence"/>
</dbReference>
<dbReference type="SUPFAM" id="SSF88659">
    <property type="entry name" value="Sigma3 and sigma4 domains of RNA polymerase sigma factors"/>
    <property type="match status" value="1"/>
</dbReference>
<evidence type="ECO:0000256" key="4">
    <source>
        <dbReference type="ARBA" id="ARBA00023082"/>
    </source>
</evidence>
<comment type="similarity">
    <text evidence="1">Belongs to the sigma-70 factor family. ECF subfamily.</text>
</comment>
<dbReference type="RefSeq" id="WP_311705592.1">
    <property type="nucleotide sequence ID" value="NZ_JAVREL010000010.1"/>
</dbReference>
<reference evidence="9" key="1">
    <citation type="submission" date="2023-07" db="EMBL/GenBank/DDBJ databases">
        <title>30 novel species of actinomycetes from the DSMZ collection.</title>
        <authorList>
            <person name="Nouioui I."/>
        </authorList>
    </citation>
    <scope>NUCLEOTIDE SEQUENCE [LARGE SCALE GENOMIC DNA]</scope>
    <source>
        <strain evidence="9">DSM 44938</strain>
    </source>
</reference>
<evidence type="ECO:0000259" key="6">
    <source>
        <dbReference type="Pfam" id="PF04542"/>
    </source>
</evidence>
<keyword evidence="5" id="KW-0804">Transcription</keyword>
<dbReference type="Pfam" id="PF04542">
    <property type="entry name" value="Sigma70_r2"/>
    <property type="match status" value="1"/>
</dbReference>
<comment type="subunit">
    <text evidence="2">Interacts transiently with the RNA polymerase catalytic core formed by RpoA, RpoB, RpoC and RpoZ (2 alpha, 1 beta, 1 beta' and 1 omega subunit) to form the RNA polymerase holoenzyme that can initiate transcription.</text>
</comment>
<keyword evidence="4" id="KW-0731">Sigma factor</keyword>
<evidence type="ECO:0000256" key="3">
    <source>
        <dbReference type="ARBA" id="ARBA00023015"/>
    </source>
</evidence>
<gene>
    <name evidence="8" type="primary">sigJ</name>
    <name evidence="8" type="ORF">RM590_17825</name>
</gene>
<evidence type="ECO:0000313" key="8">
    <source>
        <dbReference type="EMBL" id="MDT0344457.1"/>
    </source>
</evidence>
<organism evidence="8 9">
    <name type="scientific">Streptomyces litchfieldiae</name>
    <dbReference type="NCBI Taxonomy" id="3075543"/>
    <lineage>
        <taxon>Bacteria</taxon>
        <taxon>Bacillati</taxon>
        <taxon>Actinomycetota</taxon>
        <taxon>Actinomycetes</taxon>
        <taxon>Kitasatosporales</taxon>
        <taxon>Streptomycetaceae</taxon>
        <taxon>Streptomyces</taxon>
    </lineage>
</organism>
<protein>
    <submittedName>
        <fullName evidence="8">RNA polymerase sigma factor SigJ</fullName>
    </submittedName>
</protein>
<feature type="domain" description="RNA polymerase sigma factor 70 region 4 type 2" evidence="7">
    <location>
        <begin position="134"/>
        <end position="185"/>
    </location>
</feature>
<accession>A0ABU2MST9</accession>
<feature type="domain" description="RNA polymerase sigma-70 region 2" evidence="6">
    <location>
        <begin position="22"/>
        <end position="88"/>
    </location>
</feature>
<dbReference type="Gene3D" id="1.10.10.10">
    <property type="entry name" value="Winged helix-like DNA-binding domain superfamily/Winged helix DNA-binding domain"/>
    <property type="match status" value="1"/>
</dbReference>
<evidence type="ECO:0000256" key="5">
    <source>
        <dbReference type="ARBA" id="ARBA00023163"/>
    </source>
</evidence>
<keyword evidence="9" id="KW-1185">Reference proteome</keyword>